<dbReference type="EMBL" id="JABEZU010000001">
    <property type="protein sequence ID" value="NOV96815.1"/>
    <property type="molecule type" value="Genomic_DNA"/>
</dbReference>
<evidence type="ECO:0000313" key="1">
    <source>
        <dbReference type="EMBL" id="NOV96815.1"/>
    </source>
</evidence>
<accession>A0ABX2A4H7</accession>
<evidence type="ECO:0000313" key="2">
    <source>
        <dbReference type="Proteomes" id="UP000757540"/>
    </source>
</evidence>
<dbReference type="RefSeq" id="WP_171782944.1">
    <property type="nucleotide sequence ID" value="NZ_BAAAML010000002.1"/>
</dbReference>
<name>A0ABX2A4H7_9MICO</name>
<comment type="caution">
    <text evidence="1">The sequence shown here is derived from an EMBL/GenBank/DDBJ whole genome shotgun (WGS) entry which is preliminary data.</text>
</comment>
<proteinExistence type="predicted"/>
<keyword evidence="2" id="KW-1185">Reference proteome</keyword>
<dbReference type="Proteomes" id="UP000757540">
    <property type="component" value="Unassembled WGS sequence"/>
</dbReference>
<organism evidence="1 2">
    <name type="scientific">Isoptericola halotolerans</name>
    <dbReference type="NCBI Taxonomy" id="300560"/>
    <lineage>
        <taxon>Bacteria</taxon>
        <taxon>Bacillati</taxon>
        <taxon>Actinomycetota</taxon>
        <taxon>Actinomycetes</taxon>
        <taxon>Micrococcales</taxon>
        <taxon>Promicromonosporaceae</taxon>
        <taxon>Isoptericola</taxon>
    </lineage>
</organism>
<gene>
    <name evidence="1" type="ORF">HDG69_001368</name>
</gene>
<reference evidence="1 2" key="1">
    <citation type="submission" date="2020-05" db="EMBL/GenBank/DDBJ databases">
        <title>Genomic Encyclopedia of Type Strains, Phase III (KMG-III): the genomes of soil and plant-associated and newly described type strains.</title>
        <authorList>
            <person name="Whitman W."/>
        </authorList>
    </citation>
    <scope>NUCLEOTIDE SEQUENCE [LARGE SCALE GENOMIC DNA]</scope>
    <source>
        <strain evidence="1 2">KCTC 19046</strain>
    </source>
</reference>
<sequence length="76" mass="8229">MTDDLETRDVLAMIEASATGNHDILAATVATLDEAELRRTVARLCALVDLRGRVGTDQSSTAAWCHFLARMEGLVL</sequence>
<protein>
    <submittedName>
        <fullName evidence="1">Uncharacterized protein</fullName>
    </submittedName>
</protein>